<name>A0A7W7HSP9_9ACTN</name>
<reference evidence="2 3" key="1">
    <citation type="submission" date="2020-08" db="EMBL/GenBank/DDBJ databases">
        <title>Sequencing the genomes of 1000 actinobacteria strains.</title>
        <authorList>
            <person name="Klenk H.-P."/>
        </authorList>
    </citation>
    <scope>NUCLEOTIDE SEQUENCE [LARGE SCALE GENOMIC DNA]</scope>
    <source>
        <strain evidence="2 3">DSM 43149</strain>
    </source>
</reference>
<dbReference type="RefSeq" id="WP_184989402.1">
    <property type="nucleotide sequence ID" value="NZ_BOMK01000050.1"/>
</dbReference>
<organism evidence="2 3">
    <name type="scientific">Actinoplanes digitatis</name>
    <dbReference type="NCBI Taxonomy" id="1868"/>
    <lineage>
        <taxon>Bacteria</taxon>
        <taxon>Bacillati</taxon>
        <taxon>Actinomycetota</taxon>
        <taxon>Actinomycetes</taxon>
        <taxon>Micromonosporales</taxon>
        <taxon>Micromonosporaceae</taxon>
        <taxon>Actinoplanes</taxon>
    </lineage>
</organism>
<dbReference type="Proteomes" id="UP000578112">
    <property type="component" value="Unassembled WGS sequence"/>
</dbReference>
<keyword evidence="1" id="KW-1133">Transmembrane helix</keyword>
<evidence type="ECO:0000313" key="2">
    <source>
        <dbReference type="EMBL" id="MBB4759963.1"/>
    </source>
</evidence>
<sequence length="203" mass="21229">MSQRRIRRTGSAPHRNNEYAGRRLFRDIAEVALRPIRRTTMGKTTKRTATVATAVVLTVGAGTAAFAYASGWFQGGGTASAASSTIQNVTTTVTIANDSAHRLFPGKTVDLTSSITNPNDYKVKILTVAVGPVTSIKNNSNNPNCVDGQANLSASLTAPVEINAATTTPSQTFGTLTMGQNAEPACAGSQITVTLNFTGELIP</sequence>
<accession>A0A7W7HSP9</accession>
<dbReference type="EMBL" id="JACHNH010000001">
    <property type="protein sequence ID" value="MBB4759963.1"/>
    <property type="molecule type" value="Genomic_DNA"/>
</dbReference>
<comment type="caution">
    <text evidence="2">The sequence shown here is derived from an EMBL/GenBank/DDBJ whole genome shotgun (WGS) entry which is preliminary data.</text>
</comment>
<gene>
    <name evidence="2" type="ORF">BJ971_000519</name>
</gene>
<keyword evidence="1" id="KW-0812">Transmembrane</keyword>
<keyword evidence="1" id="KW-0472">Membrane</keyword>
<feature type="transmembrane region" description="Helical" evidence="1">
    <location>
        <begin position="51"/>
        <end position="73"/>
    </location>
</feature>
<evidence type="ECO:0000313" key="3">
    <source>
        <dbReference type="Proteomes" id="UP000578112"/>
    </source>
</evidence>
<proteinExistence type="predicted"/>
<keyword evidence="3" id="KW-1185">Reference proteome</keyword>
<evidence type="ECO:0000256" key="1">
    <source>
        <dbReference type="SAM" id="Phobius"/>
    </source>
</evidence>
<protein>
    <submittedName>
        <fullName evidence="2">Uncharacterized protein</fullName>
    </submittedName>
</protein>
<dbReference type="AlphaFoldDB" id="A0A7W7HSP9"/>